<gene>
    <name evidence="1" type="ordered locus">Sbal195_4411</name>
</gene>
<protein>
    <recommendedName>
        <fullName evidence="3">Response regulator</fullName>
    </recommendedName>
</protein>
<name>A9KVZ4_SHEB9</name>
<organism evidence="1 2">
    <name type="scientific">Shewanella baltica (strain OS195)</name>
    <dbReference type="NCBI Taxonomy" id="399599"/>
    <lineage>
        <taxon>Bacteria</taxon>
        <taxon>Pseudomonadati</taxon>
        <taxon>Pseudomonadota</taxon>
        <taxon>Gammaproteobacteria</taxon>
        <taxon>Alteromonadales</taxon>
        <taxon>Shewanellaceae</taxon>
        <taxon>Shewanella</taxon>
    </lineage>
</organism>
<accession>A9KVZ4</accession>
<sequence>MPKSSIKICTTLHNILQDESFNNFQVMGLRDAYLAASTSAPSLSDTYNFIYRQVHRLVKKGILDKNVDEQTKETTYQKTAKFFQTNFILQKSEASTSTTESPTRNTQKSNAINQLEERLKQSEIDLFTSIGESEEYMRLYQSFPDMKVHLESQYLQARETSSKLLGQIKAIKSAITHQQK</sequence>
<dbReference type="KEGG" id="sbn:Sbal195_4411"/>
<dbReference type="HOGENOM" id="CLU_122379_1_2_6"/>
<dbReference type="RefSeq" id="WP_006084687.1">
    <property type="nucleotide sequence ID" value="NC_009997.1"/>
</dbReference>
<dbReference type="EMBL" id="CP000891">
    <property type="protein sequence ID" value="ABX51568.1"/>
    <property type="molecule type" value="Genomic_DNA"/>
</dbReference>
<dbReference type="Proteomes" id="UP000000770">
    <property type="component" value="Chromosome"/>
</dbReference>
<evidence type="ECO:0000313" key="2">
    <source>
        <dbReference type="Proteomes" id="UP000000770"/>
    </source>
</evidence>
<evidence type="ECO:0008006" key="3">
    <source>
        <dbReference type="Google" id="ProtNLM"/>
    </source>
</evidence>
<proteinExistence type="predicted"/>
<dbReference type="GeneID" id="11774373"/>
<reference evidence="1 2" key="1">
    <citation type="submission" date="2007-11" db="EMBL/GenBank/DDBJ databases">
        <title>Complete sequence of chromosome of Shewanella baltica OS195.</title>
        <authorList>
            <consortium name="US DOE Joint Genome Institute"/>
            <person name="Copeland A."/>
            <person name="Lucas S."/>
            <person name="Lapidus A."/>
            <person name="Barry K."/>
            <person name="Glavina del Rio T."/>
            <person name="Dalin E."/>
            <person name="Tice H."/>
            <person name="Pitluck S."/>
            <person name="Chain P."/>
            <person name="Malfatti S."/>
            <person name="Shin M."/>
            <person name="Vergez L."/>
            <person name="Schmutz J."/>
            <person name="Larimer F."/>
            <person name="Land M."/>
            <person name="Hauser L."/>
            <person name="Kyrpides N."/>
            <person name="Kim E."/>
            <person name="Brettar I."/>
            <person name="Rodrigues J."/>
            <person name="Konstantinidis K."/>
            <person name="Klappenbach J."/>
            <person name="Hofle M."/>
            <person name="Tiedje J."/>
            <person name="Richardson P."/>
        </authorList>
    </citation>
    <scope>NUCLEOTIDE SEQUENCE [LARGE SCALE GENOMIC DNA]</scope>
    <source>
        <strain evidence="1 2">OS195</strain>
    </source>
</reference>
<evidence type="ECO:0000313" key="1">
    <source>
        <dbReference type="EMBL" id="ABX51568.1"/>
    </source>
</evidence>
<dbReference type="AlphaFoldDB" id="A9KVZ4"/>